<dbReference type="Proteomes" id="UP000324104">
    <property type="component" value="Unassembled WGS sequence"/>
</dbReference>
<accession>A0A5D5ATQ2</accession>
<sequence>MTAKQSPKTDARALLEEWEAGMRPARIQALRGDLMEATGIYVPHRRTAIDGVWYDHYRGQVTRALREAVEE</sequence>
<reference evidence="1 2" key="1">
    <citation type="submission" date="2019-08" db="EMBL/GenBank/DDBJ databases">
        <title>Archaea genome.</title>
        <authorList>
            <person name="Kajale S."/>
            <person name="Shouche Y."/>
            <person name="Deshpande N."/>
            <person name="Sharma A."/>
        </authorList>
    </citation>
    <scope>NUCLEOTIDE SEQUENCE [LARGE SCALE GENOMIC DNA]</scope>
    <source>
        <strain evidence="1 2">ESP3B_9</strain>
    </source>
</reference>
<proteinExistence type="predicted"/>
<dbReference type="RefSeq" id="WP_149080962.1">
    <property type="nucleotide sequence ID" value="NZ_VTAW01000008.1"/>
</dbReference>
<comment type="caution">
    <text evidence="1">The sequence shown here is derived from an EMBL/GenBank/DDBJ whole genome shotgun (WGS) entry which is preliminary data.</text>
</comment>
<protein>
    <submittedName>
        <fullName evidence="1">Uncharacterized protein</fullName>
    </submittedName>
</protein>
<organism evidence="1 2">
    <name type="scientific">Natrialba swarupiae</name>
    <dbReference type="NCBI Taxonomy" id="2448032"/>
    <lineage>
        <taxon>Archaea</taxon>
        <taxon>Methanobacteriati</taxon>
        <taxon>Methanobacteriota</taxon>
        <taxon>Stenosarchaea group</taxon>
        <taxon>Halobacteria</taxon>
        <taxon>Halobacteriales</taxon>
        <taxon>Natrialbaceae</taxon>
        <taxon>Natrialba</taxon>
    </lineage>
</organism>
<dbReference type="EMBL" id="VTAW01000008">
    <property type="protein sequence ID" value="TYT62411.1"/>
    <property type="molecule type" value="Genomic_DNA"/>
</dbReference>
<gene>
    <name evidence="1" type="ORF">FYC77_07870</name>
</gene>
<evidence type="ECO:0000313" key="2">
    <source>
        <dbReference type="Proteomes" id="UP000324104"/>
    </source>
</evidence>
<evidence type="ECO:0000313" key="1">
    <source>
        <dbReference type="EMBL" id="TYT62411.1"/>
    </source>
</evidence>
<keyword evidence="2" id="KW-1185">Reference proteome</keyword>
<dbReference type="AlphaFoldDB" id="A0A5D5ATQ2"/>
<name>A0A5D5ATQ2_9EURY</name>